<protein>
    <submittedName>
        <fullName evidence="2">Zinc ribbon domain protein</fullName>
    </submittedName>
</protein>
<sequence length="232" mass="26134">MSTTAADLKDLHELHRRLQAVQGKLEAGPKRIAAREQIVSKKETELEAARQKQKQLKMTSDQKTLQLKTNEAKIDTLKRKLNEASSNREYEIITSQIEADKVANSVLEDEILECLDGIDAQAKAIEKLQTELEASKADFGQFKTTFEATIPDLQEENDKLRSSLKEAETCIPVSERAQYQRLVAAHSDTALAAVESNACSECYTMLEPNIMVELNMGKIRFCRACGRLLYRE</sequence>
<feature type="coiled-coil region" evidence="1">
    <location>
        <begin position="118"/>
        <end position="170"/>
    </location>
</feature>
<dbReference type="EMBL" id="CP036281">
    <property type="protein sequence ID" value="QDU81128.1"/>
    <property type="molecule type" value="Genomic_DNA"/>
</dbReference>
<dbReference type="Gene3D" id="1.10.287.1490">
    <property type="match status" value="1"/>
</dbReference>
<keyword evidence="1" id="KW-0175">Coiled coil</keyword>
<evidence type="ECO:0000313" key="3">
    <source>
        <dbReference type="Proteomes" id="UP000317178"/>
    </source>
</evidence>
<evidence type="ECO:0000256" key="1">
    <source>
        <dbReference type="SAM" id="Coils"/>
    </source>
</evidence>
<feature type="coiled-coil region" evidence="1">
    <location>
        <begin position="32"/>
        <end position="87"/>
    </location>
</feature>
<proteinExistence type="predicted"/>
<dbReference type="Proteomes" id="UP000317178">
    <property type="component" value="Chromosome"/>
</dbReference>
<organism evidence="2 3">
    <name type="scientific">Polystyrenella longa</name>
    <dbReference type="NCBI Taxonomy" id="2528007"/>
    <lineage>
        <taxon>Bacteria</taxon>
        <taxon>Pseudomonadati</taxon>
        <taxon>Planctomycetota</taxon>
        <taxon>Planctomycetia</taxon>
        <taxon>Planctomycetales</taxon>
        <taxon>Planctomycetaceae</taxon>
        <taxon>Polystyrenella</taxon>
    </lineage>
</organism>
<dbReference type="OrthoDB" id="260976at2"/>
<evidence type="ECO:0000313" key="2">
    <source>
        <dbReference type="EMBL" id="QDU81128.1"/>
    </source>
</evidence>
<dbReference type="KEGG" id="plon:Pla110_28650"/>
<reference evidence="2 3" key="1">
    <citation type="submission" date="2019-02" db="EMBL/GenBank/DDBJ databases">
        <title>Deep-cultivation of Planctomycetes and their phenomic and genomic characterization uncovers novel biology.</title>
        <authorList>
            <person name="Wiegand S."/>
            <person name="Jogler M."/>
            <person name="Boedeker C."/>
            <person name="Pinto D."/>
            <person name="Vollmers J."/>
            <person name="Rivas-Marin E."/>
            <person name="Kohn T."/>
            <person name="Peeters S.H."/>
            <person name="Heuer A."/>
            <person name="Rast P."/>
            <person name="Oberbeckmann S."/>
            <person name="Bunk B."/>
            <person name="Jeske O."/>
            <person name="Meyerdierks A."/>
            <person name="Storesund J.E."/>
            <person name="Kallscheuer N."/>
            <person name="Luecker S."/>
            <person name="Lage O.M."/>
            <person name="Pohl T."/>
            <person name="Merkel B.J."/>
            <person name="Hornburger P."/>
            <person name="Mueller R.-W."/>
            <person name="Bruemmer F."/>
            <person name="Labrenz M."/>
            <person name="Spormann A.M."/>
            <person name="Op den Camp H."/>
            <person name="Overmann J."/>
            <person name="Amann R."/>
            <person name="Jetten M.S.M."/>
            <person name="Mascher T."/>
            <person name="Medema M.H."/>
            <person name="Devos D.P."/>
            <person name="Kaster A.-K."/>
            <person name="Ovreas L."/>
            <person name="Rohde M."/>
            <person name="Galperin M.Y."/>
            <person name="Jogler C."/>
        </authorList>
    </citation>
    <scope>NUCLEOTIDE SEQUENCE [LARGE SCALE GENOMIC DNA]</scope>
    <source>
        <strain evidence="2 3">Pla110</strain>
    </source>
</reference>
<gene>
    <name evidence="2" type="ORF">Pla110_28650</name>
</gene>
<accession>A0A518CPI6</accession>
<keyword evidence="3" id="KW-1185">Reference proteome</keyword>
<name>A0A518CPI6_9PLAN</name>
<dbReference type="AlphaFoldDB" id="A0A518CPI6"/>
<dbReference type="RefSeq" id="WP_144996341.1">
    <property type="nucleotide sequence ID" value="NZ_CP036281.1"/>
</dbReference>